<sequence length="45" mass="4529">MRTGGTPRRSGAGSSRVGNDTLYGGAGKDTLSSAGGPGRNRLHQN</sequence>
<accession>A0ABV2V860</accession>
<evidence type="ECO:0000313" key="3">
    <source>
        <dbReference type="Proteomes" id="UP001550210"/>
    </source>
</evidence>
<dbReference type="InterPro" id="IPR011049">
    <property type="entry name" value="Serralysin-like_metalloprot_C"/>
</dbReference>
<dbReference type="InterPro" id="IPR001343">
    <property type="entry name" value="Hemolysn_Ca-bd"/>
</dbReference>
<protein>
    <submittedName>
        <fullName evidence="2">Uncharacterized protein</fullName>
    </submittedName>
</protein>
<evidence type="ECO:0000256" key="1">
    <source>
        <dbReference type="SAM" id="MobiDB-lite"/>
    </source>
</evidence>
<name>A0ABV2V860_9ACTN</name>
<proteinExistence type="predicted"/>
<gene>
    <name evidence="2" type="ORF">ABZZ21_33965</name>
</gene>
<keyword evidence="3" id="KW-1185">Reference proteome</keyword>
<dbReference type="SUPFAM" id="SSF51120">
    <property type="entry name" value="beta-Roll"/>
    <property type="match status" value="1"/>
</dbReference>
<reference evidence="2 3" key="1">
    <citation type="submission" date="2024-06" db="EMBL/GenBank/DDBJ databases">
        <title>The Natural Products Discovery Center: Release of the First 8490 Sequenced Strains for Exploring Actinobacteria Biosynthetic Diversity.</title>
        <authorList>
            <person name="Kalkreuter E."/>
            <person name="Kautsar S.A."/>
            <person name="Yang D."/>
            <person name="Bader C.D."/>
            <person name="Teijaro C.N."/>
            <person name="Fluegel L."/>
            <person name="Davis C.M."/>
            <person name="Simpson J.R."/>
            <person name="Lauterbach L."/>
            <person name="Steele A.D."/>
            <person name="Gui C."/>
            <person name="Meng S."/>
            <person name="Li G."/>
            <person name="Viehrig K."/>
            <person name="Ye F."/>
            <person name="Su P."/>
            <person name="Kiefer A.F."/>
            <person name="Nichols A."/>
            <person name="Cepeda A.J."/>
            <person name="Yan W."/>
            <person name="Fan B."/>
            <person name="Jiang Y."/>
            <person name="Adhikari A."/>
            <person name="Zheng C.-J."/>
            <person name="Schuster L."/>
            <person name="Cowan T.M."/>
            <person name="Smanski M.J."/>
            <person name="Chevrette M.G."/>
            <person name="De Carvalho L.P.S."/>
            <person name="Shen B."/>
        </authorList>
    </citation>
    <scope>NUCLEOTIDE SEQUENCE [LARGE SCALE GENOMIC DNA]</scope>
    <source>
        <strain evidence="2 3">NPDC006434</strain>
    </source>
</reference>
<organism evidence="2 3">
    <name type="scientific">Streptomyces ossamyceticus</name>
    <dbReference type="NCBI Taxonomy" id="249581"/>
    <lineage>
        <taxon>Bacteria</taxon>
        <taxon>Bacillati</taxon>
        <taxon>Actinomycetota</taxon>
        <taxon>Actinomycetes</taxon>
        <taxon>Kitasatosporales</taxon>
        <taxon>Streptomycetaceae</taxon>
        <taxon>Streptomyces</taxon>
    </lineage>
</organism>
<dbReference type="Proteomes" id="UP001550210">
    <property type="component" value="Unassembled WGS sequence"/>
</dbReference>
<evidence type="ECO:0000313" key="2">
    <source>
        <dbReference type="EMBL" id="MET9849475.1"/>
    </source>
</evidence>
<dbReference type="Pfam" id="PF00353">
    <property type="entry name" value="HemolysinCabind"/>
    <property type="match status" value="1"/>
</dbReference>
<feature type="region of interest" description="Disordered" evidence="1">
    <location>
        <begin position="1"/>
        <end position="45"/>
    </location>
</feature>
<dbReference type="EMBL" id="JBEXPZ010000053">
    <property type="protein sequence ID" value="MET9849475.1"/>
    <property type="molecule type" value="Genomic_DNA"/>
</dbReference>
<dbReference type="RefSeq" id="WP_355402054.1">
    <property type="nucleotide sequence ID" value="NZ_JBEGHN010000059.1"/>
</dbReference>
<comment type="caution">
    <text evidence="2">The sequence shown here is derived from an EMBL/GenBank/DDBJ whole genome shotgun (WGS) entry which is preliminary data.</text>
</comment>